<feature type="compositionally biased region" description="Polar residues" evidence="6">
    <location>
        <begin position="512"/>
        <end position="521"/>
    </location>
</feature>
<evidence type="ECO:0000313" key="8">
    <source>
        <dbReference type="EMBL" id="MDS0261095.1"/>
    </source>
</evidence>
<dbReference type="SUPFAM" id="SSF48173">
    <property type="entry name" value="Cryptochrome/photolyase FAD-binding domain"/>
    <property type="match status" value="1"/>
</dbReference>
<proteinExistence type="inferred from homology"/>
<evidence type="ECO:0000256" key="2">
    <source>
        <dbReference type="ARBA" id="ARBA00022630"/>
    </source>
</evidence>
<dbReference type="InterPro" id="IPR006050">
    <property type="entry name" value="DNA_photolyase_N"/>
</dbReference>
<dbReference type="Gene3D" id="1.25.40.80">
    <property type="match status" value="1"/>
</dbReference>
<feature type="compositionally biased region" description="Basic and acidic residues" evidence="6">
    <location>
        <begin position="496"/>
        <end position="506"/>
    </location>
</feature>
<dbReference type="EMBL" id="JAMQON010000005">
    <property type="protein sequence ID" value="MDS0261095.1"/>
    <property type="molecule type" value="Genomic_DNA"/>
</dbReference>
<evidence type="ECO:0000313" key="9">
    <source>
        <dbReference type="Proteomes" id="UP001259659"/>
    </source>
</evidence>
<gene>
    <name evidence="8" type="ORF">NDI56_16980</name>
</gene>
<dbReference type="Proteomes" id="UP001259659">
    <property type="component" value="Unassembled WGS sequence"/>
</dbReference>
<dbReference type="Gene3D" id="1.10.579.10">
    <property type="entry name" value="DNA Cyclobutane Dipyrimidine Photolyase, subunit A, domain 3"/>
    <property type="match status" value="1"/>
</dbReference>
<evidence type="ECO:0000259" key="7">
    <source>
        <dbReference type="PROSITE" id="PS51645"/>
    </source>
</evidence>
<dbReference type="Pfam" id="PF00875">
    <property type="entry name" value="DNA_photolyase"/>
    <property type="match status" value="1"/>
</dbReference>
<dbReference type="InterPro" id="IPR036155">
    <property type="entry name" value="Crypto/Photolyase_N_sf"/>
</dbReference>
<dbReference type="Gene3D" id="3.40.50.620">
    <property type="entry name" value="HUPs"/>
    <property type="match status" value="1"/>
</dbReference>
<feature type="region of interest" description="Disordered" evidence="6">
    <location>
        <begin position="481"/>
        <end position="521"/>
    </location>
</feature>
<dbReference type="SUPFAM" id="SSF52425">
    <property type="entry name" value="Cryptochrome/photolyase, N-terminal domain"/>
    <property type="match status" value="1"/>
</dbReference>
<evidence type="ECO:0000256" key="1">
    <source>
        <dbReference type="ARBA" id="ARBA00001974"/>
    </source>
</evidence>
<dbReference type="InterPro" id="IPR018394">
    <property type="entry name" value="DNA_photolyase_1_CS_C"/>
</dbReference>
<dbReference type="PROSITE" id="PS51645">
    <property type="entry name" value="PHR_CRY_ALPHA_BETA"/>
    <property type="match status" value="1"/>
</dbReference>
<evidence type="ECO:0000256" key="5">
    <source>
        <dbReference type="RuleBase" id="RU004182"/>
    </source>
</evidence>
<keyword evidence="4 5" id="KW-0157">Chromophore</keyword>
<dbReference type="PANTHER" id="PTHR11455">
    <property type="entry name" value="CRYPTOCHROME"/>
    <property type="match status" value="1"/>
</dbReference>
<dbReference type="InterPro" id="IPR036134">
    <property type="entry name" value="Crypto/Photolyase_FAD-like_sf"/>
</dbReference>
<comment type="caution">
    <text evidence="8">The sequence shown here is derived from an EMBL/GenBank/DDBJ whole genome shotgun (WGS) entry which is preliminary data.</text>
</comment>
<reference evidence="8 9" key="1">
    <citation type="submission" date="2022-06" db="EMBL/GenBank/DDBJ databases">
        <title>Haloarcula sp. a new haloarchaeum isolate from saline soil.</title>
        <authorList>
            <person name="Strakova D."/>
            <person name="Galisteo C."/>
            <person name="Sanchez-Porro C."/>
            <person name="Ventosa A."/>
        </authorList>
    </citation>
    <scope>NUCLEOTIDE SEQUENCE [LARGE SCALE GENOMIC DNA]</scope>
    <source>
        <strain evidence="8 9">S1CR25-12</strain>
    </source>
</reference>
<protein>
    <submittedName>
        <fullName evidence="8">DNA photolyase family protein</fullName>
    </submittedName>
</protein>
<evidence type="ECO:0000256" key="4">
    <source>
        <dbReference type="ARBA" id="ARBA00022991"/>
    </source>
</evidence>
<evidence type="ECO:0000256" key="6">
    <source>
        <dbReference type="SAM" id="MobiDB-lite"/>
    </source>
</evidence>
<dbReference type="PROSITE" id="PS00394">
    <property type="entry name" value="DNA_PHOTOLYASES_1_1"/>
    <property type="match status" value="1"/>
</dbReference>
<comment type="similarity">
    <text evidence="5">Belongs to the DNA photolyase family.</text>
</comment>
<evidence type="ECO:0000256" key="3">
    <source>
        <dbReference type="ARBA" id="ARBA00022827"/>
    </source>
</evidence>
<name>A0ABU2FHB4_9EURY</name>
<comment type="cofactor">
    <cofactor evidence="1">
        <name>FAD</name>
        <dbReference type="ChEBI" id="CHEBI:57692"/>
    </cofactor>
</comment>
<organism evidence="8 9">
    <name type="scientific">Haloarcula saliterrae</name>
    <dbReference type="NCBI Taxonomy" id="2950534"/>
    <lineage>
        <taxon>Archaea</taxon>
        <taxon>Methanobacteriati</taxon>
        <taxon>Methanobacteriota</taxon>
        <taxon>Stenosarchaea group</taxon>
        <taxon>Halobacteria</taxon>
        <taxon>Halobacteriales</taxon>
        <taxon>Haloarculaceae</taxon>
        <taxon>Haloarcula</taxon>
    </lineage>
</organism>
<dbReference type="PANTHER" id="PTHR11455:SF9">
    <property type="entry name" value="CRYPTOCHROME CIRCADIAN CLOCK 5 ISOFORM X1"/>
    <property type="match status" value="1"/>
</dbReference>
<dbReference type="InterPro" id="IPR005101">
    <property type="entry name" value="Cryptochr/Photolyase_FAD-bd"/>
</dbReference>
<feature type="domain" description="Photolyase/cryptochrome alpha/beta" evidence="7">
    <location>
        <begin position="21"/>
        <end position="145"/>
    </location>
</feature>
<dbReference type="InterPro" id="IPR002081">
    <property type="entry name" value="Cryptochrome/DNA_photolyase_1"/>
</dbReference>
<keyword evidence="3 5" id="KW-0274">FAD</keyword>
<dbReference type="Pfam" id="PF03441">
    <property type="entry name" value="FAD_binding_7"/>
    <property type="match status" value="1"/>
</dbReference>
<keyword evidence="2 5" id="KW-0285">Flavoprotein</keyword>
<dbReference type="InterPro" id="IPR014729">
    <property type="entry name" value="Rossmann-like_a/b/a_fold"/>
</dbReference>
<keyword evidence="9" id="KW-1185">Reference proteome</keyword>
<dbReference type="PRINTS" id="PR00147">
    <property type="entry name" value="DNAPHOTLYASE"/>
</dbReference>
<accession>A0ABU2FHB4</accession>
<dbReference type="RefSeq" id="WP_310920894.1">
    <property type="nucleotide sequence ID" value="NZ_JAMQON010000005.1"/>
</dbReference>
<sequence length="521" mass="58681">MNTREVPLDSQPPDAIPPGEDSCVVWHCRQLRTRDQPALDYATTQYSTLLPVFVFDPSFYGPDGLACDARIQFLHESLADLDEQYRDRGAALTLCHGDPVRILTAFADAGWDIVTTADPTGRYGLRRDNATADACDVTFIDADGLVRGEADSRDGWGEQAEAWLTATQRSWCADDVTIEQVDTAVTTERIEAAYDVSPDKQRLPTGGTAAARKRVIDFLEQIEAYPENISAPADARTGTSQLSPYLRFGCLSVREVYQAVTDHDGTDRATEMFVSRLWWNRHYSQKLVDWAGWMDTAANPVMEGFHADTHDPDRVAAWKQGQTGYPMVDASMRCLKETGWLNFRMRAMCASFLCDLLQQPWKIGADWFYYHLIDADPAINYTQFQIQAGMDGTNMLRIYNPRKQVRDNDSEGEFIYRWVPELQPLPVEHLDQPEKTPLHVQDECGVHIGETYPYPAVEYEAAREAIHAKFDAVHDKAKRALQNDDVARRISMSQRGRVEDDPKQSQDDADSGGTQSSLSSF</sequence>